<gene>
    <name evidence="1" type="ORF">LzC2_19580</name>
</gene>
<comment type="caution">
    <text evidence="1">The sequence shown here is derived from an EMBL/GenBank/DDBJ whole genome shotgun (WGS) entry which is preliminary data.</text>
</comment>
<dbReference type="InterPro" id="IPR043519">
    <property type="entry name" value="NT_sf"/>
</dbReference>
<dbReference type="SUPFAM" id="SSF81301">
    <property type="entry name" value="Nucleotidyltransferase"/>
    <property type="match status" value="1"/>
</dbReference>
<evidence type="ECO:0000313" key="1">
    <source>
        <dbReference type="EMBL" id="NNJ25882.1"/>
    </source>
</evidence>
<dbReference type="EMBL" id="WTPX01000053">
    <property type="protein sequence ID" value="NNJ25882.1"/>
    <property type="molecule type" value="Genomic_DNA"/>
</dbReference>
<keyword evidence="2" id="KW-1185">Reference proteome</keyword>
<organism evidence="1 2">
    <name type="scientific">Alienimonas chondri</name>
    <dbReference type="NCBI Taxonomy" id="2681879"/>
    <lineage>
        <taxon>Bacteria</taxon>
        <taxon>Pseudomonadati</taxon>
        <taxon>Planctomycetota</taxon>
        <taxon>Planctomycetia</taxon>
        <taxon>Planctomycetales</taxon>
        <taxon>Planctomycetaceae</taxon>
        <taxon>Alienimonas</taxon>
    </lineage>
</organism>
<proteinExistence type="predicted"/>
<dbReference type="Gene3D" id="3.30.460.40">
    <property type="match status" value="1"/>
</dbReference>
<dbReference type="RefSeq" id="WP_171186338.1">
    <property type="nucleotide sequence ID" value="NZ_WTPX01000053.1"/>
</dbReference>
<reference evidence="1 2" key="1">
    <citation type="journal article" date="2020" name="Syst. Appl. Microbiol.">
        <title>Alienimonas chondri sp. nov., a novel planctomycete isolated from the biofilm of the red alga Chondrus crispus.</title>
        <authorList>
            <person name="Vitorino I."/>
            <person name="Albuquerque L."/>
            <person name="Wiegand S."/>
            <person name="Kallscheuer N."/>
            <person name="da Costa M.S."/>
            <person name="Lobo-da-Cunha A."/>
            <person name="Jogler C."/>
            <person name="Lage O.M."/>
        </authorList>
    </citation>
    <scope>NUCLEOTIDE SEQUENCE [LARGE SCALE GENOMIC DNA]</scope>
    <source>
        <strain evidence="1 2">LzC2</strain>
    </source>
</reference>
<evidence type="ECO:0008006" key="3">
    <source>
        <dbReference type="Google" id="ProtNLM"/>
    </source>
</evidence>
<evidence type="ECO:0000313" key="2">
    <source>
        <dbReference type="Proteomes" id="UP000609651"/>
    </source>
</evidence>
<accession>A0ABX1VDB3</accession>
<dbReference type="Proteomes" id="UP000609651">
    <property type="component" value="Unassembled WGS sequence"/>
</dbReference>
<protein>
    <recommendedName>
        <fullName evidence="3">Nucleotidyltransferase family protein</fullName>
    </recommendedName>
</protein>
<sequence>MANAPFPSDFQEFLSACNAAGVEYLLIGGYAVTYHGYPRYTADMDVWVRSDPANAARVVDALDRFGFADAGATADMFLKPDQIVCLGVEPLRLELFTTIPGVEFEDCWASRVVQEYDDLSVPIISRDDLLKNKAASGRPKDLIDVEALE</sequence>
<name>A0ABX1VDB3_9PLAN</name>